<organism evidence="1 2">
    <name type="scientific">Fructilactobacillus sanfranciscensis</name>
    <name type="common">Lactobacillus sanfranciscensis</name>
    <dbReference type="NCBI Taxonomy" id="1625"/>
    <lineage>
        <taxon>Bacteria</taxon>
        <taxon>Bacillati</taxon>
        <taxon>Bacillota</taxon>
        <taxon>Bacilli</taxon>
        <taxon>Lactobacillales</taxon>
        <taxon>Lactobacillaceae</taxon>
        <taxon>Fructilactobacillus</taxon>
    </lineage>
</organism>
<dbReference type="InterPro" id="IPR036663">
    <property type="entry name" value="Fumarylacetoacetase_C_sf"/>
</dbReference>
<dbReference type="PANTHER" id="PTHR30143:SF0">
    <property type="entry name" value="2-KETO-4-PENTENOATE HYDRATASE"/>
    <property type="match status" value="1"/>
</dbReference>
<protein>
    <submittedName>
        <fullName evidence="1">2-keto-4-pentenoate hydratase</fullName>
    </submittedName>
</protein>
<sequence length="263" mass="29516">MTEKKLTRDEVDKLAKTLYKAYAKQKPLDMHEFPEFDDDSAYAIQRELTDLKAKKLGGYKISLTSEETQKMFAATEPLYGAQLDERFFKSGVKLKQSMFMEPLVEVELVFTAKKELAATDSLEELMVKTTVAPAVELPDCRFKDWFPALPKHLVMADAAVGGAVVYGDEVPAEDFTLSELTEIHTELFRDRTKVAEGKSSEVLGNPIKALKWLTEKLAETNQVVHAGEHVSTGTFLLPVPLTPGNWEAEFDYGLSDVKFEVEK</sequence>
<reference evidence="1 2" key="1">
    <citation type="submission" date="2018-05" db="EMBL/GenBank/DDBJ databases">
        <title>Lactobacillus sanfranciscensis Ah4 draft denome sequence.</title>
        <authorList>
            <person name="Zhang G."/>
        </authorList>
    </citation>
    <scope>NUCLEOTIDE SEQUENCE [LARGE SCALE GENOMIC DNA]</scope>
    <source>
        <strain evidence="1 2">Ah4</strain>
    </source>
</reference>
<dbReference type="SUPFAM" id="SSF56529">
    <property type="entry name" value="FAH"/>
    <property type="match status" value="1"/>
</dbReference>
<dbReference type="GO" id="GO:0005737">
    <property type="term" value="C:cytoplasm"/>
    <property type="evidence" value="ECO:0007669"/>
    <property type="project" value="TreeGrafter"/>
</dbReference>
<comment type="caution">
    <text evidence="1">The sequence shown here is derived from an EMBL/GenBank/DDBJ whole genome shotgun (WGS) entry which is preliminary data.</text>
</comment>
<dbReference type="InterPro" id="IPR050772">
    <property type="entry name" value="Hydratase-Decarb/MhpD_sf"/>
</dbReference>
<evidence type="ECO:0000313" key="2">
    <source>
        <dbReference type="Proteomes" id="UP000313312"/>
    </source>
</evidence>
<gene>
    <name evidence="1" type="ORF">DID87_02270</name>
</gene>
<dbReference type="Proteomes" id="UP000313312">
    <property type="component" value="Unassembled WGS sequence"/>
</dbReference>
<proteinExistence type="predicted"/>
<dbReference type="AlphaFoldDB" id="A0A5C4TLC4"/>
<accession>A0A5C4TLC4</accession>
<dbReference type="GO" id="GO:0008684">
    <property type="term" value="F:2-oxopent-4-enoate hydratase activity"/>
    <property type="evidence" value="ECO:0007669"/>
    <property type="project" value="TreeGrafter"/>
</dbReference>
<dbReference type="PANTHER" id="PTHR30143">
    <property type="entry name" value="ACID HYDRATASE"/>
    <property type="match status" value="1"/>
</dbReference>
<name>A0A5C4TLC4_FRUSA</name>
<dbReference type="EMBL" id="QFCR01000004">
    <property type="protein sequence ID" value="TNK90774.1"/>
    <property type="molecule type" value="Genomic_DNA"/>
</dbReference>
<dbReference type="Gene3D" id="3.90.850.10">
    <property type="entry name" value="Fumarylacetoacetase-like, C-terminal domain"/>
    <property type="match status" value="1"/>
</dbReference>
<evidence type="ECO:0000313" key="1">
    <source>
        <dbReference type="EMBL" id="TNK90774.1"/>
    </source>
</evidence>